<dbReference type="HOGENOM" id="CLU_3307904_0_0_3"/>
<dbReference type="Proteomes" id="UP000003835">
    <property type="component" value="Unassembled WGS sequence"/>
</dbReference>
<evidence type="ECO:0000313" key="1">
    <source>
        <dbReference type="EMBL" id="EDX71429.1"/>
    </source>
</evidence>
<evidence type="ECO:0000313" key="2">
    <source>
        <dbReference type="Proteomes" id="UP000003835"/>
    </source>
</evidence>
<accession>B4W323</accession>
<proteinExistence type="predicted"/>
<protein>
    <submittedName>
        <fullName evidence="1">Uncharacterized protein</fullName>
    </submittedName>
</protein>
<keyword evidence="2" id="KW-1185">Reference proteome</keyword>
<dbReference type="AlphaFoldDB" id="B4W323"/>
<sequence length="39" mass="4545">MGVAIDRFTYRGKLIFRAKPILLPQECFVPLSQLEAEMY</sequence>
<reference evidence="1 2" key="1">
    <citation type="submission" date="2008-07" db="EMBL/GenBank/DDBJ databases">
        <authorList>
            <person name="Tandeau de Marsac N."/>
            <person name="Ferriera S."/>
            <person name="Johnson J."/>
            <person name="Kravitz S."/>
            <person name="Beeson K."/>
            <person name="Sutton G."/>
            <person name="Rogers Y.-H."/>
            <person name="Friedman R."/>
            <person name="Frazier M."/>
            <person name="Venter J.C."/>
        </authorList>
    </citation>
    <scope>NUCLEOTIDE SEQUENCE [LARGE SCALE GENOMIC DNA]</scope>
    <source>
        <strain evidence="1 2">PCC 7420</strain>
    </source>
</reference>
<gene>
    <name evidence="1" type="ORF">MC7420_1643</name>
</gene>
<dbReference type="EMBL" id="DS989873">
    <property type="protein sequence ID" value="EDX71429.1"/>
    <property type="molecule type" value="Genomic_DNA"/>
</dbReference>
<organism evidence="1 2">
    <name type="scientific">Coleofasciculus chthonoplastes PCC 7420</name>
    <dbReference type="NCBI Taxonomy" id="118168"/>
    <lineage>
        <taxon>Bacteria</taxon>
        <taxon>Bacillati</taxon>
        <taxon>Cyanobacteriota</taxon>
        <taxon>Cyanophyceae</taxon>
        <taxon>Coleofasciculales</taxon>
        <taxon>Coleofasciculaceae</taxon>
        <taxon>Coleofasciculus</taxon>
    </lineage>
</organism>
<name>B4W323_9CYAN</name>